<comment type="caution">
    <text evidence="1">The sequence shown here is derived from an EMBL/GenBank/DDBJ whole genome shotgun (WGS) entry which is preliminary data.</text>
</comment>
<sequence>MENETKTFYEIIETAMRNRGSLFTRFLALKTEYNQIVCGFIHVDFAALTSFTNTDSQFYRIIEHLDPQITICDSLPIEGRLADLVYRRLFKPLEYKDKKDTLINEYVSTLKQDNVLYPPQTISSEVDRLAQQVLEPLDAGQFTHFLYEVHPILSDEIVEFYNRTGDLEKALNVLINFDLNKQDAVRVIDFDKHCFMSEMDSQSMYEGLLNVDELCIYKNESGFVLRDRNESIRISKLVSDYDVLESLIVSDKLVI</sequence>
<name>A0A4Q5KKR7_9GAMM</name>
<evidence type="ECO:0000313" key="3">
    <source>
        <dbReference type="EMBL" id="RYU64202.1"/>
    </source>
</evidence>
<evidence type="ECO:0000313" key="2">
    <source>
        <dbReference type="EMBL" id="RYU51073.1"/>
    </source>
</evidence>
<dbReference type="EMBL" id="SEZK01000016">
    <property type="protein sequence ID" value="RYU51073.1"/>
    <property type="molecule type" value="Genomic_DNA"/>
</dbReference>
<dbReference type="EMBL" id="SEZN01000017">
    <property type="protein sequence ID" value="RYU64202.1"/>
    <property type="molecule type" value="Genomic_DNA"/>
</dbReference>
<proteinExistence type="predicted"/>
<organism evidence="1 4">
    <name type="scientific">Aliivibrio finisterrensis</name>
    <dbReference type="NCBI Taxonomy" id="511998"/>
    <lineage>
        <taxon>Bacteria</taxon>
        <taxon>Pseudomonadati</taxon>
        <taxon>Pseudomonadota</taxon>
        <taxon>Gammaproteobacteria</taxon>
        <taxon>Vibrionales</taxon>
        <taxon>Vibrionaceae</taxon>
        <taxon>Aliivibrio</taxon>
    </lineage>
</organism>
<dbReference type="GeneID" id="56274759"/>
<evidence type="ECO:0000313" key="5">
    <source>
        <dbReference type="Proteomes" id="UP000294063"/>
    </source>
</evidence>
<gene>
    <name evidence="1" type="ORF">ERW49_06865</name>
    <name evidence="3" type="ORF">ERW53_10840</name>
    <name evidence="2" type="ORF">ERW57_10485</name>
</gene>
<dbReference type="AlphaFoldDB" id="A0A4Q5KKR7"/>
<evidence type="ECO:0000313" key="4">
    <source>
        <dbReference type="Proteomes" id="UP000293465"/>
    </source>
</evidence>
<dbReference type="EMBL" id="SEZJ01000005">
    <property type="protein sequence ID" value="RYU46850.1"/>
    <property type="molecule type" value="Genomic_DNA"/>
</dbReference>
<reference evidence="4 5" key="1">
    <citation type="submission" date="2019-02" db="EMBL/GenBank/DDBJ databases">
        <title>Genome sequences of Aliivibrio finisterrensis strains from farmed Atlantic salmon.</title>
        <authorList>
            <person name="Bowman J.P."/>
        </authorList>
    </citation>
    <scope>NUCLEOTIDE SEQUENCE [LARGE SCALE GENOMIC DNA]</scope>
    <source>
        <strain evidence="3 6">A21</strain>
        <strain evidence="1 4">A32</strain>
        <strain evidence="2 5">A46</strain>
    </source>
</reference>
<dbReference type="RefSeq" id="WP_130043355.1">
    <property type="nucleotide sequence ID" value="NZ_SEZJ01000005.1"/>
</dbReference>
<dbReference type="Proteomes" id="UP000294166">
    <property type="component" value="Unassembled WGS sequence"/>
</dbReference>
<evidence type="ECO:0000313" key="1">
    <source>
        <dbReference type="EMBL" id="RYU46850.1"/>
    </source>
</evidence>
<protein>
    <submittedName>
        <fullName evidence="1">Uncharacterized protein</fullName>
    </submittedName>
</protein>
<dbReference type="Proteomes" id="UP000294063">
    <property type="component" value="Unassembled WGS sequence"/>
</dbReference>
<accession>A0A4Q5KKR7</accession>
<dbReference type="Proteomes" id="UP000293465">
    <property type="component" value="Unassembled WGS sequence"/>
</dbReference>
<keyword evidence="6" id="KW-1185">Reference proteome</keyword>
<evidence type="ECO:0000313" key="6">
    <source>
        <dbReference type="Proteomes" id="UP000294166"/>
    </source>
</evidence>